<dbReference type="SUPFAM" id="SSF52058">
    <property type="entry name" value="L domain-like"/>
    <property type="match status" value="1"/>
</dbReference>
<dbReference type="PANTHER" id="PTHR48059:SF30">
    <property type="entry name" value="OS06G0587000 PROTEIN"/>
    <property type="match status" value="1"/>
</dbReference>
<sequence>MLIMNNNSLSGSINLNCSAMKNLTSLGLGSNQFHVPISRNLSGCLRLEAINLARNHLNAGVPVTLKNLQSLTQLSVSNSSLHNLSATLESEQRFNPKVVKSTQEAADAGSVMESSQCVPISYILDISRVKMSVFVSCSMFVLHRLFHLQALKGTGVSTTIMALQHDHQKLEIIGFPFGFDAVAGFLITIAICFTSG</sequence>
<dbReference type="InterPro" id="IPR051848">
    <property type="entry name" value="PGIP"/>
</dbReference>
<dbReference type="Proteomes" id="UP000289340">
    <property type="component" value="Chromosome 16"/>
</dbReference>
<keyword evidence="4" id="KW-1185">Reference proteome</keyword>
<evidence type="ECO:0000313" key="3">
    <source>
        <dbReference type="EMBL" id="RZB59530.1"/>
    </source>
</evidence>
<keyword evidence="2" id="KW-0812">Transmembrane</keyword>
<comment type="caution">
    <text evidence="3">The sequence shown here is derived from an EMBL/GenBank/DDBJ whole genome shotgun (WGS) entry which is preliminary data.</text>
</comment>
<dbReference type="EMBL" id="QZWG01000016">
    <property type="protein sequence ID" value="RZB59530.1"/>
    <property type="molecule type" value="Genomic_DNA"/>
</dbReference>
<comment type="subcellular location">
    <subcellularLocation>
        <location evidence="1">Cell envelope</location>
    </subcellularLocation>
</comment>
<accession>A0A445GE45</accession>
<dbReference type="AlphaFoldDB" id="A0A445GE45"/>
<protein>
    <submittedName>
        <fullName evidence="3">Phytosulfokine receptor 1</fullName>
    </submittedName>
</protein>
<proteinExistence type="predicted"/>
<reference evidence="3 4" key="1">
    <citation type="submission" date="2018-09" db="EMBL/GenBank/DDBJ databases">
        <title>A high-quality reference genome of wild soybean provides a powerful tool to mine soybean genomes.</title>
        <authorList>
            <person name="Xie M."/>
            <person name="Chung C.Y.L."/>
            <person name="Li M.-W."/>
            <person name="Wong F.-L."/>
            <person name="Chan T.-F."/>
            <person name="Lam H.-M."/>
        </authorList>
    </citation>
    <scope>NUCLEOTIDE SEQUENCE [LARGE SCALE GENOMIC DNA]</scope>
    <source>
        <strain evidence="4">cv. W05</strain>
        <tissue evidence="3">Hypocotyl of etiolated seedlings</tissue>
    </source>
</reference>
<evidence type="ECO:0000313" key="4">
    <source>
        <dbReference type="Proteomes" id="UP000289340"/>
    </source>
</evidence>
<dbReference type="PANTHER" id="PTHR48059">
    <property type="entry name" value="POLYGALACTURONASE INHIBITOR 1"/>
    <property type="match status" value="1"/>
</dbReference>
<feature type="transmembrane region" description="Helical" evidence="2">
    <location>
        <begin position="172"/>
        <end position="193"/>
    </location>
</feature>
<keyword evidence="3" id="KW-0675">Receptor</keyword>
<keyword evidence="2" id="KW-1133">Transmembrane helix</keyword>
<keyword evidence="2" id="KW-0472">Membrane</keyword>
<dbReference type="InterPro" id="IPR032675">
    <property type="entry name" value="LRR_dom_sf"/>
</dbReference>
<gene>
    <name evidence="3" type="ORF">D0Y65_042661</name>
</gene>
<name>A0A445GE45_GLYSO</name>
<dbReference type="Gene3D" id="3.80.10.10">
    <property type="entry name" value="Ribonuclease Inhibitor"/>
    <property type="match status" value="1"/>
</dbReference>
<evidence type="ECO:0000256" key="1">
    <source>
        <dbReference type="ARBA" id="ARBA00004196"/>
    </source>
</evidence>
<evidence type="ECO:0000256" key="2">
    <source>
        <dbReference type="SAM" id="Phobius"/>
    </source>
</evidence>
<organism evidence="3 4">
    <name type="scientific">Glycine soja</name>
    <name type="common">Wild soybean</name>
    <dbReference type="NCBI Taxonomy" id="3848"/>
    <lineage>
        <taxon>Eukaryota</taxon>
        <taxon>Viridiplantae</taxon>
        <taxon>Streptophyta</taxon>
        <taxon>Embryophyta</taxon>
        <taxon>Tracheophyta</taxon>
        <taxon>Spermatophyta</taxon>
        <taxon>Magnoliopsida</taxon>
        <taxon>eudicotyledons</taxon>
        <taxon>Gunneridae</taxon>
        <taxon>Pentapetalae</taxon>
        <taxon>rosids</taxon>
        <taxon>fabids</taxon>
        <taxon>Fabales</taxon>
        <taxon>Fabaceae</taxon>
        <taxon>Papilionoideae</taxon>
        <taxon>50 kb inversion clade</taxon>
        <taxon>NPAAA clade</taxon>
        <taxon>indigoferoid/millettioid clade</taxon>
        <taxon>Phaseoleae</taxon>
        <taxon>Glycine</taxon>
        <taxon>Glycine subgen. Soja</taxon>
    </lineage>
</organism>